<keyword evidence="3 8" id="KW-0812">Transmembrane</keyword>
<evidence type="ECO:0000256" key="4">
    <source>
        <dbReference type="ARBA" id="ARBA00022960"/>
    </source>
</evidence>
<name>A0A381PED8_9ZZZZ</name>
<feature type="transmembrane region" description="Helical" evidence="8">
    <location>
        <begin position="55"/>
        <end position="80"/>
    </location>
</feature>
<evidence type="ECO:0000256" key="6">
    <source>
        <dbReference type="ARBA" id="ARBA00022989"/>
    </source>
</evidence>
<evidence type="ECO:0000256" key="7">
    <source>
        <dbReference type="ARBA" id="ARBA00023136"/>
    </source>
</evidence>
<dbReference type="GO" id="GO:0005886">
    <property type="term" value="C:plasma membrane"/>
    <property type="evidence" value="ECO:0007669"/>
    <property type="project" value="UniProtKB-SubCell"/>
</dbReference>
<keyword evidence="4" id="KW-0133">Cell shape</keyword>
<dbReference type="GO" id="GO:0034204">
    <property type="term" value="P:lipid translocation"/>
    <property type="evidence" value="ECO:0007669"/>
    <property type="project" value="TreeGrafter"/>
</dbReference>
<proteinExistence type="predicted"/>
<evidence type="ECO:0000256" key="5">
    <source>
        <dbReference type="ARBA" id="ARBA00022984"/>
    </source>
</evidence>
<dbReference type="PANTHER" id="PTHR47019">
    <property type="entry name" value="LIPID II FLIPPASE MURJ"/>
    <property type="match status" value="1"/>
</dbReference>
<protein>
    <recommendedName>
        <fullName evidence="10">Murein biosynthesis integral membrane protein MurJ</fullName>
    </recommendedName>
</protein>
<accession>A0A381PED8</accession>
<organism evidence="9">
    <name type="scientific">marine metagenome</name>
    <dbReference type="NCBI Taxonomy" id="408172"/>
    <lineage>
        <taxon>unclassified sequences</taxon>
        <taxon>metagenomes</taxon>
        <taxon>ecological metagenomes</taxon>
    </lineage>
</organism>
<evidence type="ECO:0000256" key="3">
    <source>
        <dbReference type="ARBA" id="ARBA00022692"/>
    </source>
</evidence>
<feature type="transmembrane region" description="Helical" evidence="8">
    <location>
        <begin position="281"/>
        <end position="303"/>
    </location>
</feature>
<feature type="transmembrane region" description="Helical" evidence="8">
    <location>
        <begin position="412"/>
        <end position="433"/>
    </location>
</feature>
<dbReference type="InterPro" id="IPR051050">
    <property type="entry name" value="Lipid_II_flippase_MurJ/MviN"/>
</dbReference>
<dbReference type="GO" id="GO:0008360">
    <property type="term" value="P:regulation of cell shape"/>
    <property type="evidence" value="ECO:0007669"/>
    <property type="project" value="UniProtKB-KW"/>
</dbReference>
<feature type="non-terminal residue" evidence="9">
    <location>
        <position position="1"/>
    </location>
</feature>
<keyword evidence="5" id="KW-0573">Peptidoglycan synthesis</keyword>
<comment type="subcellular location">
    <subcellularLocation>
        <location evidence="1">Cell membrane</location>
        <topology evidence="1">Multi-pass membrane protein</topology>
    </subcellularLocation>
</comment>
<dbReference type="InterPro" id="IPR004268">
    <property type="entry name" value="MurJ"/>
</dbReference>
<keyword evidence="6 8" id="KW-1133">Transmembrane helix</keyword>
<dbReference type="Pfam" id="PF03023">
    <property type="entry name" value="MurJ"/>
    <property type="match status" value="1"/>
</dbReference>
<dbReference type="PRINTS" id="PR01806">
    <property type="entry name" value="VIRFACTRMVIN"/>
</dbReference>
<feature type="transmembrane region" description="Helical" evidence="8">
    <location>
        <begin position="480"/>
        <end position="501"/>
    </location>
</feature>
<evidence type="ECO:0008006" key="10">
    <source>
        <dbReference type="Google" id="ProtNLM"/>
    </source>
</evidence>
<sequence>VTNILGIGLVGDAFAAAQRIPNVLQNLFGEGALSAAFVPEYSRLSEDDPEQAGRLAGGVATFLLCLVTCLFAVGFLAAGPLTRAIAWGFTGDRFDLTVRLVRIILLGAGVLVLSAWCLALLNSHRRLFLGYAAPVVWNATQIAALVALAVSEFSDTSAATTLAWALVAGSFLQVLIQLPAVFKANRHIRFNLSWKSPATAMVLKRFAPAVLGRGALQLSSFIDLALASLLSIGAASSLGAAQTIYLLPIALIATSVAAAELPELSRIDEGGEVAERLSKRLLQMLWLVGPIIAMYLAAGPQIADALFNLGGFRNRVSTDDLTVIGLTLGGYALGLPAIMSSRLLQNLCYSVGDTRSPAQIAGRRVIISLAVGAFLMFQFEQILVVDQRLVGFGDGNLVWGPMPDAVRNAVDLPARLGPVGLAVGSTVGAWFEFWQLRKRVLEGWHLSALTRSGFWKHVVPCSIALITAIALTRLPVNQALLRVSVIGGGTLLAHLTTSFVLGTQTMSELTSGLRPSRSISVPPTEDKTS</sequence>
<evidence type="ECO:0000256" key="8">
    <source>
        <dbReference type="SAM" id="Phobius"/>
    </source>
</evidence>
<evidence type="ECO:0000256" key="1">
    <source>
        <dbReference type="ARBA" id="ARBA00004651"/>
    </source>
</evidence>
<gene>
    <name evidence="9" type="ORF">METZ01_LOCUS18206</name>
</gene>
<keyword evidence="7 8" id="KW-0472">Membrane</keyword>
<feature type="transmembrane region" description="Helical" evidence="8">
    <location>
        <begin position="128"/>
        <end position="150"/>
    </location>
</feature>
<feature type="transmembrane region" description="Helical" evidence="8">
    <location>
        <begin position="323"/>
        <end position="344"/>
    </location>
</feature>
<dbReference type="GO" id="GO:0009252">
    <property type="term" value="P:peptidoglycan biosynthetic process"/>
    <property type="evidence" value="ECO:0007669"/>
    <property type="project" value="UniProtKB-KW"/>
</dbReference>
<dbReference type="PANTHER" id="PTHR47019:SF1">
    <property type="entry name" value="LIPID II FLIPPASE MURJ"/>
    <property type="match status" value="1"/>
</dbReference>
<evidence type="ECO:0000313" key="9">
    <source>
        <dbReference type="EMBL" id="SUZ65352.1"/>
    </source>
</evidence>
<feature type="transmembrane region" description="Helical" evidence="8">
    <location>
        <begin position="365"/>
        <end position="384"/>
    </location>
</feature>
<dbReference type="CDD" id="cd13123">
    <property type="entry name" value="MATE_MurJ_like"/>
    <property type="match status" value="1"/>
</dbReference>
<dbReference type="EMBL" id="UINC01000957">
    <property type="protein sequence ID" value="SUZ65352.1"/>
    <property type="molecule type" value="Genomic_DNA"/>
</dbReference>
<keyword evidence="2" id="KW-1003">Cell membrane</keyword>
<dbReference type="GO" id="GO:0015648">
    <property type="term" value="F:lipid-linked peptidoglycan transporter activity"/>
    <property type="evidence" value="ECO:0007669"/>
    <property type="project" value="TreeGrafter"/>
</dbReference>
<dbReference type="AlphaFoldDB" id="A0A381PED8"/>
<feature type="transmembrane region" description="Helical" evidence="8">
    <location>
        <begin position="162"/>
        <end position="182"/>
    </location>
</feature>
<feature type="transmembrane region" description="Helical" evidence="8">
    <location>
        <begin position="100"/>
        <end position="121"/>
    </location>
</feature>
<feature type="transmembrane region" description="Helical" evidence="8">
    <location>
        <begin position="454"/>
        <end position="474"/>
    </location>
</feature>
<evidence type="ECO:0000256" key="2">
    <source>
        <dbReference type="ARBA" id="ARBA00022475"/>
    </source>
</evidence>
<reference evidence="9" key="1">
    <citation type="submission" date="2018-05" db="EMBL/GenBank/DDBJ databases">
        <authorList>
            <person name="Lanie J.A."/>
            <person name="Ng W.-L."/>
            <person name="Kazmierczak K.M."/>
            <person name="Andrzejewski T.M."/>
            <person name="Davidsen T.M."/>
            <person name="Wayne K.J."/>
            <person name="Tettelin H."/>
            <person name="Glass J.I."/>
            <person name="Rusch D."/>
            <person name="Podicherti R."/>
            <person name="Tsui H.-C.T."/>
            <person name="Winkler M.E."/>
        </authorList>
    </citation>
    <scope>NUCLEOTIDE SEQUENCE</scope>
</reference>